<sequence length="140" mass="15070">MKRSTVLGGLAATALTVSAALAVTSPAEAAWVCKQGYVCIYENLNLTGSVAVLPELSPASGKYTGSARDFRDYTYTNGNNLNDSADSAINLTGKTIYFYEHGDFNKYKAGRLTSILPGQAWNFGYFEGELQDNRASSAKF</sequence>
<evidence type="ECO:0000313" key="2">
    <source>
        <dbReference type="EMBL" id="GIF23573.1"/>
    </source>
</evidence>
<evidence type="ECO:0000256" key="1">
    <source>
        <dbReference type="SAM" id="SignalP"/>
    </source>
</evidence>
<dbReference type="RefSeq" id="WP_203811458.1">
    <property type="nucleotide sequence ID" value="NZ_BOMY01000041.1"/>
</dbReference>
<feature type="signal peptide" evidence="1">
    <location>
        <begin position="1"/>
        <end position="29"/>
    </location>
</feature>
<dbReference type="AlphaFoldDB" id="A0A919NRW3"/>
<dbReference type="Pfam" id="PF03995">
    <property type="entry name" value="Inhibitor_I36"/>
    <property type="match status" value="1"/>
</dbReference>
<evidence type="ECO:0008006" key="4">
    <source>
        <dbReference type="Google" id="ProtNLM"/>
    </source>
</evidence>
<dbReference type="Gene3D" id="2.60.20.10">
    <property type="entry name" value="Crystallins"/>
    <property type="match status" value="1"/>
</dbReference>
<accession>A0A919NRW3</accession>
<gene>
    <name evidence="2" type="ORF">Ate02nite_63030</name>
</gene>
<organism evidence="2 3">
    <name type="scientific">Paractinoplanes tereljensis</name>
    <dbReference type="NCBI Taxonomy" id="571912"/>
    <lineage>
        <taxon>Bacteria</taxon>
        <taxon>Bacillati</taxon>
        <taxon>Actinomycetota</taxon>
        <taxon>Actinomycetes</taxon>
        <taxon>Micromonosporales</taxon>
        <taxon>Micromonosporaceae</taxon>
        <taxon>Paractinoplanes</taxon>
    </lineage>
</organism>
<dbReference type="Proteomes" id="UP000623608">
    <property type="component" value="Unassembled WGS sequence"/>
</dbReference>
<keyword evidence="1" id="KW-0732">Signal</keyword>
<dbReference type="EMBL" id="BOMY01000041">
    <property type="protein sequence ID" value="GIF23573.1"/>
    <property type="molecule type" value="Genomic_DNA"/>
</dbReference>
<name>A0A919NRW3_9ACTN</name>
<evidence type="ECO:0000313" key="3">
    <source>
        <dbReference type="Proteomes" id="UP000623608"/>
    </source>
</evidence>
<proteinExistence type="predicted"/>
<comment type="caution">
    <text evidence="2">The sequence shown here is derived from an EMBL/GenBank/DDBJ whole genome shotgun (WGS) entry which is preliminary data.</text>
</comment>
<protein>
    <recommendedName>
        <fullName evidence="4">Peptidase inhibitor family I36</fullName>
    </recommendedName>
</protein>
<reference evidence="2" key="1">
    <citation type="submission" date="2021-01" db="EMBL/GenBank/DDBJ databases">
        <title>Whole genome shotgun sequence of Actinoplanes tereljensis NBRC 105297.</title>
        <authorList>
            <person name="Komaki H."/>
            <person name="Tamura T."/>
        </authorList>
    </citation>
    <scope>NUCLEOTIDE SEQUENCE</scope>
    <source>
        <strain evidence="2">NBRC 105297</strain>
    </source>
</reference>
<keyword evidence="3" id="KW-1185">Reference proteome</keyword>
<feature type="chain" id="PRO_5037909145" description="Peptidase inhibitor family I36" evidence="1">
    <location>
        <begin position="30"/>
        <end position="140"/>
    </location>
</feature>